<protein>
    <submittedName>
        <fullName evidence="4">DUF3662 and FHA domain-containing protein</fullName>
    </submittedName>
</protein>
<evidence type="ECO:0000313" key="4">
    <source>
        <dbReference type="EMBL" id="XBO45309.1"/>
    </source>
</evidence>
<proteinExistence type="predicted"/>
<dbReference type="InterPro" id="IPR042287">
    <property type="entry name" value="FhaA_N_sf"/>
</dbReference>
<dbReference type="InterPro" id="IPR050923">
    <property type="entry name" value="Cell_Proc_Reg/RNA_Proc"/>
</dbReference>
<feature type="compositionally biased region" description="Low complexity" evidence="2">
    <location>
        <begin position="174"/>
        <end position="185"/>
    </location>
</feature>
<dbReference type="SUPFAM" id="SSF49879">
    <property type="entry name" value="SMAD/FHA domain"/>
    <property type="match status" value="1"/>
</dbReference>
<dbReference type="Pfam" id="PF00498">
    <property type="entry name" value="FHA"/>
    <property type="match status" value="1"/>
</dbReference>
<evidence type="ECO:0000256" key="2">
    <source>
        <dbReference type="SAM" id="MobiDB-lite"/>
    </source>
</evidence>
<dbReference type="InterPro" id="IPR008984">
    <property type="entry name" value="SMAD_FHA_dom_sf"/>
</dbReference>
<dbReference type="AlphaFoldDB" id="A0AAU7JZM3"/>
<dbReference type="RefSeq" id="WP_406832801.1">
    <property type="nucleotide sequence ID" value="NZ_CP157483.1"/>
</dbReference>
<dbReference type="InterPro" id="IPR022128">
    <property type="entry name" value="FhaA_N"/>
</dbReference>
<feature type="region of interest" description="Disordered" evidence="2">
    <location>
        <begin position="117"/>
        <end position="188"/>
    </location>
</feature>
<dbReference type="Gene3D" id="3.30.2320.60">
    <property type="entry name" value="FhaA, phosphopeptide-binding domain (DUF3662)"/>
    <property type="match status" value="1"/>
</dbReference>
<feature type="region of interest" description="Disordered" evidence="2">
    <location>
        <begin position="198"/>
        <end position="217"/>
    </location>
</feature>
<dbReference type="Pfam" id="PF12401">
    <property type="entry name" value="FhaA_N"/>
    <property type="match status" value="1"/>
</dbReference>
<accession>A0AAU7JZM3</accession>
<dbReference type="Gene3D" id="2.60.200.20">
    <property type="match status" value="1"/>
</dbReference>
<dbReference type="SMART" id="SM00240">
    <property type="entry name" value="FHA"/>
    <property type="match status" value="1"/>
</dbReference>
<reference evidence="4" key="1">
    <citation type="submission" date="2024-05" db="EMBL/GenBank/DDBJ databases">
        <authorList>
            <person name="Kim S."/>
            <person name="Heo J."/>
            <person name="Choi H."/>
            <person name="Choi Y."/>
            <person name="Kwon S.-W."/>
            <person name="Kim Y."/>
        </authorList>
    </citation>
    <scope>NUCLEOTIDE SEQUENCE</scope>
    <source>
        <strain evidence="4">KACC 23699</strain>
    </source>
</reference>
<dbReference type="PROSITE" id="PS50006">
    <property type="entry name" value="FHA_DOMAIN"/>
    <property type="match status" value="1"/>
</dbReference>
<feature type="domain" description="FHA" evidence="3">
    <location>
        <begin position="232"/>
        <end position="285"/>
    </location>
</feature>
<gene>
    <name evidence="4" type="ORF">ABEG17_08255</name>
</gene>
<feature type="compositionally biased region" description="Low complexity" evidence="2">
    <location>
        <begin position="150"/>
        <end position="166"/>
    </location>
</feature>
<name>A0AAU7JZM3_9MICO</name>
<evidence type="ECO:0000259" key="3">
    <source>
        <dbReference type="PROSITE" id="PS50006"/>
    </source>
</evidence>
<dbReference type="EMBL" id="CP157483">
    <property type="protein sequence ID" value="XBO45309.1"/>
    <property type="molecule type" value="Genomic_DNA"/>
</dbReference>
<dbReference type="PANTHER" id="PTHR23308">
    <property type="entry name" value="NUCLEAR INHIBITOR OF PROTEIN PHOSPHATASE-1"/>
    <property type="match status" value="1"/>
</dbReference>
<evidence type="ECO:0000256" key="1">
    <source>
        <dbReference type="ARBA" id="ARBA00022553"/>
    </source>
</evidence>
<sequence length="310" mass="33161">MGLFDRVEQRLERAVNGAFARAFKSEVQPVEIASAIRRAMDDRAAILGPGRTIVPNLYTVELSDTDYDRLGGYDEELENELIAAAQEHAESQRYQPGGPLQVSFASSNDLETGVFRLRTSTARRPGDAPARRSAGYAAEPGPRPGATSDAAAAAAAEALPPHSARPVPAPAPSARPAVPARPARPALDDDGLEATQAQAPVAPPAPPRRVNPADRPWLDVDGERYPLMGAMTVLGRDDAADIILDDPGISRRHSEIRVTNDGPHLIASIRDLGSTNGTFVNSERITSQRLSDGDRITVGRTSVVYRAGRR</sequence>
<dbReference type="CDD" id="cd00060">
    <property type="entry name" value="FHA"/>
    <property type="match status" value="1"/>
</dbReference>
<organism evidence="4">
    <name type="scientific">Pedococcus sp. KACC 23699</name>
    <dbReference type="NCBI Taxonomy" id="3149228"/>
    <lineage>
        <taxon>Bacteria</taxon>
        <taxon>Bacillati</taxon>
        <taxon>Actinomycetota</taxon>
        <taxon>Actinomycetes</taxon>
        <taxon>Micrococcales</taxon>
        <taxon>Intrasporangiaceae</taxon>
        <taxon>Pedococcus</taxon>
    </lineage>
</organism>
<keyword evidence="1" id="KW-0597">Phosphoprotein</keyword>
<dbReference type="InterPro" id="IPR000253">
    <property type="entry name" value="FHA_dom"/>
</dbReference>